<dbReference type="InterPro" id="IPR009003">
    <property type="entry name" value="Peptidase_S1_PA"/>
</dbReference>
<protein>
    <recommendedName>
        <fullName evidence="3">Peptidase S1 domain-containing protein</fullName>
    </recommendedName>
</protein>
<keyword evidence="1" id="KW-0720">Serine protease</keyword>
<gene>
    <name evidence="4" type="ORF">AN957_12175</name>
</gene>
<keyword evidence="1" id="KW-0378">Hydrolase</keyword>
<proteinExistence type="predicted"/>
<feature type="domain" description="Peptidase S1" evidence="3">
    <location>
        <begin position="232"/>
        <end position="402"/>
    </location>
</feature>
<dbReference type="RefSeq" id="WP_056684344.1">
    <property type="nucleotide sequence ID" value="NZ_LJIX01000006.1"/>
</dbReference>
<dbReference type="Pfam" id="PF00089">
    <property type="entry name" value="Trypsin"/>
    <property type="match status" value="1"/>
</dbReference>
<name>A0A0Q3QNF2_9BACI</name>
<dbReference type="CDD" id="cd21112">
    <property type="entry name" value="alphaLP-like"/>
    <property type="match status" value="1"/>
</dbReference>
<evidence type="ECO:0000256" key="2">
    <source>
        <dbReference type="SAM" id="SignalP"/>
    </source>
</evidence>
<feature type="signal peptide" evidence="2">
    <location>
        <begin position="1"/>
        <end position="24"/>
    </location>
</feature>
<evidence type="ECO:0000313" key="4">
    <source>
        <dbReference type="EMBL" id="KQL19254.1"/>
    </source>
</evidence>
<reference evidence="4 5" key="1">
    <citation type="submission" date="2015-09" db="EMBL/GenBank/DDBJ databases">
        <title>Genome sequencing project for genomic taxonomy and phylogenomics of Bacillus-like bacteria.</title>
        <authorList>
            <person name="Liu B."/>
            <person name="Wang J."/>
            <person name="Zhu Y."/>
            <person name="Liu G."/>
            <person name="Chen Q."/>
            <person name="Chen Z."/>
            <person name="Lan J."/>
            <person name="Che J."/>
            <person name="Ge C."/>
            <person name="Shi H."/>
            <person name="Pan Z."/>
            <person name="Liu X."/>
        </authorList>
    </citation>
    <scope>NUCLEOTIDE SEQUENCE [LARGE SCALE GENOMIC DNA]</scope>
    <source>
        <strain evidence="4 5">FJAT-18043</strain>
    </source>
</reference>
<comment type="caution">
    <text evidence="4">The sequence shown here is derived from an EMBL/GenBank/DDBJ whole genome shotgun (WGS) entry which is preliminary data.</text>
</comment>
<dbReference type="SUPFAM" id="SSF50494">
    <property type="entry name" value="Trypsin-like serine proteases"/>
    <property type="match status" value="1"/>
</dbReference>
<feature type="chain" id="PRO_5006206856" description="Peptidase S1 domain-containing protein" evidence="2">
    <location>
        <begin position="25"/>
        <end position="428"/>
    </location>
</feature>
<evidence type="ECO:0000259" key="3">
    <source>
        <dbReference type="Pfam" id="PF00089"/>
    </source>
</evidence>
<keyword evidence="5" id="KW-1185">Reference proteome</keyword>
<dbReference type="EMBL" id="LJIX01000006">
    <property type="protein sequence ID" value="KQL19254.1"/>
    <property type="molecule type" value="Genomic_DNA"/>
</dbReference>
<evidence type="ECO:0000313" key="5">
    <source>
        <dbReference type="Proteomes" id="UP000050996"/>
    </source>
</evidence>
<dbReference type="InterPro" id="IPR001254">
    <property type="entry name" value="Trypsin_dom"/>
</dbReference>
<dbReference type="PATRIC" id="fig|1637975.4.peg.2251"/>
<dbReference type="Proteomes" id="UP000050996">
    <property type="component" value="Unassembled WGS sequence"/>
</dbReference>
<dbReference type="AlphaFoldDB" id="A0A0Q3QNF2"/>
<dbReference type="InterPro" id="IPR018114">
    <property type="entry name" value="TRYPSIN_HIS"/>
</dbReference>
<dbReference type="Gene3D" id="2.40.10.10">
    <property type="entry name" value="Trypsin-like serine proteases"/>
    <property type="match status" value="2"/>
</dbReference>
<keyword evidence="1" id="KW-0645">Protease</keyword>
<dbReference type="GO" id="GO:0004252">
    <property type="term" value="F:serine-type endopeptidase activity"/>
    <property type="evidence" value="ECO:0007669"/>
    <property type="project" value="InterPro"/>
</dbReference>
<organism evidence="4 5">
    <name type="scientific">Cytobacillus solani</name>
    <dbReference type="NCBI Taxonomy" id="1637975"/>
    <lineage>
        <taxon>Bacteria</taxon>
        <taxon>Bacillati</taxon>
        <taxon>Bacillota</taxon>
        <taxon>Bacilli</taxon>
        <taxon>Bacillales</taxon>
        <taxon>Bacillaceae</taxon>
        <taxon>Cytobacillus</taxon>
    </lineage>
</organism>
<keyword evidence="2" id="KW-0732">Signal</keyword>
<accession>A0A0Q3QNF2</accession>
<dbReference type="PROSITE" id="PS00134">
    <property type="entry name" value="TRYPSIN_HIS"/>
    <property type="match status" value="1"/>
</dbReference>
<evidence type="ECO:0000256" key="1">
    <source>
        <dbReference type="ARBA" id="ARBA00022825"/>
    </source>
</evidence>
<dbReference type="InterPro" id="IPR043504">
    <property type="entry name" value="Peptidase_S1_PA_chymotrypsin"/>
</dbReference>
<sequence length="428" mass="46661">MKKVWVLSLVSTLILGLSGLNVFADSENNSKNNSNALNQEKNSKNVSTEVDASDYVLEITNEIEKVYGSLENFEKIGGLYFDEDGFVHLGFSKSSAKLKSDTNSKAVQSITELVNDSIITDNTVEYSTWELDNIKEKVLTDIKSAYTPEEYNELSFNIAASFPNQKVILEHNSLDKELVNELKNSYGNVFEEKLTDTTSEVAKGREEDWNQLGAGLGIKNINGGTCSTAGMASKNGNYFILTAAHCFAGDTSSTGGDLIRQYNTNVGRQHAIGSGSSLDVGLVRVTGTYLTGGRYATNKIKRWSSTDVFDGSFKNWTTMYDGVQICKTGKTTNTTCGTVVNANTTVKYTGYPTFNVSEIKGTDYVKKGDSGGAAFFQTGNDLYLSGIVSGLKETNGTIVGGYVTQYRDIQALYSITLYTSDTNYKIVN</sequence>
<dbReference type="GO" id="GO:0006508">
    <property type="term" value="P:proteolysis"/>
    <property type="evidence" value="ECO:0007669"/>
    <property type="project" value="InterPro"/>
</dbReference>